<keyword evidence="4" id="KW-0413">Isomerase</keyword>
<dbReference type="PANTHER" id="PTHR31739:SF4">
    <property type="entry name" value="ENT-COPALYL DIPHOSPHATE SYNTHASE, CHLOROPLASTIC"/>
    <property type="match status" value="1"/>
</dbReference>
<evidence type="ECO:0000256" key="2">
    <source>
        <dbReference type="ARBA" id="ARBA00022723"/>
    </source>
</evidence>
<keyword evidence="3" id="KW-0460">Magnesium</keyword>
<dbReference type="GO" id="GO:0018849">
    <property type="term" value="F:muconate cycloisomerase activity"/>
    <property type="evidence" value="ECO:0007669"/>
    <property type="project" value="UniProtKB-EC"/>
</dbReference>
<comment type="cofactor">
    <cofactor evidence="1">
        <name>Mg(2+)</name>
        <dbReference type="ChEBI" id="CHEBI:18420"/>
    </cofactor>
</comment>
<keyword evidence="4" id="KW-0378">Hydrolase</keyword>
<evidence type="ECO:0000256" key="1">
    <source>
        <dbReference type="ARBA" id="ARBA00001946"/>
    </source>
</evidence>
<name>A0ABU6YDB2_9FABA</name>
<dbReference type="PANTHER" id="PTHR31739">
    <property type="entry name" value="ENT-COPALYL DIPHOSPHATE SYNTHASE, CHLOROPLASTIC"/>
    <property type="match status" value="1"/>
</dbReference>
<gene>
    <name evidence="4" type="primary">CPS1_5</name>
    <name evidence="4" type="ORF">PIB30_033933</name>
</gene>
<keyword evidence="5" id="KW-1185">Reference proteome</keyword>
<dbReference type="InterPro" id="IPR008930">
    <property type="entry name" value="Terpenoid_cyclase/PrenylTrfase"/>
</dbReference>
<evidence type="ECO:0000313" key="4">
    <source>
        <dbReference type="EMBL" id="MED6207239.1"/>
    </source>
</evidence>
<keyword evidence="2" id="KW-0479">Metal-binding</keyword>
<comment type="caution">
    <text evidence="4">The sequence shown here is derived from an EMBL/GenBank/DDBJ whole genome shotgun (WGS) entry which is preliminary data.</text>
</comment>
<dbReference type="EMBL" id="JASCZI010241811">
    <property type="protein sequence ID" value="MED6207239.1"/>
    <property type="molecule type" value="Genomic_DNA"/>
</dbReference>
<dbReference type="Proteomes" id="UP001341840">
    <property type="component" value="Unassembled WGS sequence"/>
</dbReference>
<protein>
    <submittedName>
        <fullName evidence="4">Gly-Xaa carboxypeptidase</fullName>
        <ecNumber evidence="4">5.5.1.1</ecNumber>
    </submittedName>
</protein>
<keyword evidence="4" id="KW-0121">Carboxypeptidase</keyword>
<evidence type="ECO:0000313" key="5">
    <source>
        <dbReference type="Proteomes" id="UP001341840"/>
    </source>
</evidence>
<sequence length="116" mass="12694">MEDGETSVSGYDTAWVGMVKDVNGGNGPQFPSCLEWIANNQLPDGSWGYAPLFLAYDRLLNTLACVVALTAWDLHTQKCHKGYHELGSCMLCTTPLSGPCYIKGAWQAHVREDGEL</sequence>
<accession>A0ABU6YDB2</accession>
<organism evidence="4 5">
    <name type="scientific">Stylosanthes scabra</name>
    <dbReference type="NCBI Taxonomy" id="79078"/>
    <lineage>
        <taxon>Eukaryota</taxon>
        <taxon>Viridiplantae</taxon>
        <taxon>Streptophyta</taxon>
        <taxon>Embryophyta</taxon>
        <taxon>Tracheophyta</taxon>
        <taxon>Spermatophyta</taxon>
        <taxon>Magnoliopsida</taxon>
        <taxon>eudicotyledons</taxon>
        <taxon>Gunneridae</taxon>
        <taxon>Pentapetalae</taxon>
        <taxon>rosids</taxon>
        <taxon>fabids</taxon>
        <taxon>Fabales</taxon>
        <taxon>Fabaceae</taxon>
        <taxon>Papilionoideae</taxon>
        <taxon>50 kb inversion clade</taxon>
        <taxon>dalbergioids sensu lato</taxon>
        <taxon>Dalbergieae</taxon>
        <taxon>Pterocarpus clade</taxon>
        <taxon>Stylosanthes</taxon>
    </lineage>
</organism>
<dbReference type="GO" id="GO:0004180">
    <property type="term" value="F:carboxypeptidase activity"/>
    <property type="evidence" value="ECO:0007669"/>
    <property type="project" value="UniProtKB-KW"/>
</dbReference>
<reference evidence="4 5" key="1">
    <citation type="journal article" date="2023" name="Plants (Basel)">
        <title>Bridging the Gap: Combining Genomics and Transcriptomics Approaches to Understand Stylosanthes scabra, an Orphan Legume from the Brazilian Caatinga.</title>
        <authorList>
            <person name="Ferreira-Neto J.R.C."/>
            <person name="da Silva M.D."/>
            <person name="Binneck E."/>
            <person name="de Melo N.F."/>
            <person name="da Silva R.H."/>
            <person name="de Melo A.L.T.M."/>
            <person name="Pandolfi V."/>
            <person name="Bustamante F.O."/>
            <person name="Brasileiro-Vidal A.C."/>
            <person name="Benko-Iseppon A.M."/>
        </authorList>
    </citation>
    <scope>NUCLEOTIDE SEQUENCE [LARGE SCALE GENOMIC DNA]</scope>
    <source>
        <tissue evidence="4">Leaves</tissue>
    </source>
</reference>
<dbReference type="EC" id="5.5.1.1" evidence="4"/>
<dbReference type="Gene3D" id="1.50.10.160">
    <property type="match status" value="1"/>
</dbReference>
<dbReference type="SUPFAM" id="SSF48239">
    <property type="entry name" value="Terpenoid cyclases/Protein prenyltransferases"/>
    <property type="match status" value="1"/>
</dbReference>
<keyword evidence="4" id="KW-0645">Protease</keyword>
<proteinExistence type="predicted"/>
<dbReference type="InterPro" id="IPR050148">
    <property type="entry name" value="Terpene_synthase-like"/>
</dbReference>
<evidence type="ECO:0000256" key="3">
    <source>
        <dbReference type="ARBA" id="ARBA00022842"/>
    </source>
</evidence>